<keyword evidence="2" id="KW-1185">Reference proteome</keyword>
<protein>
    <submittedName>
        <fullName evidence="1">Uncharacterized protein</fullName>
    </submittedName>
</protein>
<dbReference type="Proteomes" id="UP000182827">
    <property type="component" value="Unassembled WGS sequence"/>
</dbReference>
<accession>A0A1I6UC15</accession>
<name>A0A1I6UC15_9GAMM</name>
<evidence type="ECO:0000313" key="2">
    <source>
        <dbReference type="Proteomes" id="UP000182827"/>
    </source>
</evidence>
<dbReference type="RefSeq" id="WP_170261059.1">
    <property type="nucleotide sequence ID" value="NZ_FOZU01000015.1"/>
</dbReference>
<proteinExistence type="predicted"/>
<dbReference type="AlphaFoldDB" id="A0A1I6UC15"/>
<sequence>MNNEELLEQLESVANFMRGMQFDLRIPSDARQALIERAQELNEVVEKHLNAN</sequence>
<evidence type="ECO:0000313" key="1">
    <source>
        <dbReference type="EMBL" id="SFS99006.1"/>
    </source>
</evidence>
<gene>
    <name evidence="1" type="ORF">SAMN05444586_101576</name>
</gene>
<reference evidence="2" key="1">
    <citation type="submission" date="2016-10" db="EMBL/GenBank/DDBJ databases">
        <authorList>
            <person name="Varghese N."/>
            <person name="Submissions S."/>
        </authorList>
    </citation>
    <scope>NUCLEOTIDE SEQUENCE [LARGE SCALE GENOMIC DNA]</scope>
    <source>
        <strain evidence="2">ANC 5076</strain>
    </source>
</reference>
<organism evidence="1 2">
    <name type="scientific">Acinetobacter bohemicus</name>
    <dbReference type="NCBI Taxonomy" id="1435036"/>
    <lineage>
        <taxon>Bacteria</taxon>
        <taxon>Pseudomonadati</taxon>
        <taxon>Pseudomonadota</taxon>
        <taxon>Gammaproteobacteria</taxon>
        <taxon>Moraxellales</taxon>
        <taxon>Moraxellaceae</taxon>
        <taxon>Acinetobacter</taxon>
    </lineage>
</organism>
<dbReference type="EMBL" id="FOZU01000015">
    <property type="protein sequence ID" value="SFS99006.1"/>
    <property type="molecule type" value="Genomic_DNA"/>
</dbReference>